<comment type="caution">
    <text evidence="2">The sequence shown here is derived from an EMBL/GenBank/DDBJ whole genome shotgun (WGS) entry which is preliminary data.</text>
</comment>
<keyword evidence="3" id="KW-1185">Reference proteome</keyword>
<gene>
    <name evidence="2" type="ORF">GGE06_002097</name>
</gene>
<sequence length="300" mass="31765">MALTLVGCHDAARDSEQAGHGGARELVNLDDRIVEYAKQAGDRAPYTPPSRVQRERLALGVGQLLDREDAKAEETFASVGFHVTRLTDSASGRRYDEVAARNPGAEAGWGRLYVTADSAVRWSVQVPHPVADRGTESLGARLLEKTTGGALVVAGAHRTSGRGDAADVAHRTDSAFHAIITELQKRGVPGLQLHGFAKGPDRPYDAILSTGAVQAAPEEAAALAAHMKTRGLRVCRGWADRCPLEGTTNVQGKSAEGHHATFIHAELAPAARAEDGKKAAQARAALTELLDVWSDTPAGR</sequence>
<evidence type="ECO:0000313" key="2">
    <source>
        <dbReference type="EMBL" id="MBB4981187.1"/>
    </source>
</evidence>
<protein>
    <submittedName>
        <fullName evidence="2">Uncharacterized protein</fullName>
    </submittedName>
</protein>
<accession>A0A7W7TXH1</accession>
<dbReference type="EMBL" id="JACHJY010000003">
    <property type="protein sequence ID" value="MBB4981187.1"/>
    <property type="molecule type" value="Genomic_DNA"/>
</dbReference>
<reference evidence="2 3" key="1">
    <citation type="submission" date="2020-08" db="EMBL/GenBank/DDBJ databases">
        <title>Genomic Encyclopedia of Type Strains, Phase III (KMG-III): the genomes of soil and plant-associated and newly described type strains.</title>
        <authorList>
            <person name="Whitman W."/>
        </authorList>
    </citation>
    <scope>NUCLEOTIDE SEQUENCE [LARGE SCALE GENOMIC DNA]</scope>
    <source>
        <strain evidence="2 3">SFB5A</strain>
    </source>
</reference>
<proteinExistence type="predicted"/>
<name>A0A7W7TXH1_9ACTN</name>
<dbReference type="AlphaFoldDB" id="A0A7W7TXH1"/>
<feature type="region of interest" description="Disordered" evidence="1">
    <location>
        <begin position="1"/>
        <end position="24"/>
    </location>
</feature>
<evidence type="ECO:0000313" key="3">
    <source>
        <dbReference type="Proteomes" id="UP000582643"/>
    </source>
</evidence>
<evidence type="ECO:0000256" key="1">
    <source>
        <dbReference type="SAM" id="MobiDB-lite"/>
    </source>
</evidence>
<dbReference type="Proteomes" id="UP000582643">
    <property type="component" value="Unassembled WGS sequence"/>
</dbReference>
<dbReference type="RefSeq" id="WP_246532474.1">
    <property type="nucleotide sequence ID" value="NZ_JACHJY010000003.1"/>
</dbReference>
<organism evidence="2 3">
    <name type="scientific">Streptomyces nymphaeiformis</name>
    <dbReference type="NCBI Taxonomy" id="2663842"/>
    <lineage>
        <taxon>Bacteria</taxon>
        <taxon>Bacillati</taxon>
        <taxon>Actinomycetota</taxon>
        <taxon>Actinomycetes</taxon>
        <taxon>Kitasatosporales</taxon>
        <taxon>Streptomycetaceae</taxon>
        <taxon>Streptomyces</taxon>
    </lineage>
</organism>